<dbReference type="InterPro" id="IPR042297">
    <property type="entry name" value="Antirestriction_sf"/>
</dbReference>
<dbReference type="Pfam" id="PF03230">
    <property type="entry name" value="Antirestrict"/>
    <property type="match status" value="1"/>
</dbReference>
<dbReference type="Proteomes" id="UP001060414">
    <property type="component" value="Chromosome"/>
</dbReference>
<accession>A0ABY5ZJS9</accession>
<comment type="similarity">
    <text evidence="1">Belongs to the antirestriction protein family.</text>
</comment>
<dbReference type="EMBL" id="CP092109">
    <property type="protein sequence ID" value="UWZ79395.1"/>
    <property type="molecule type" value="Genomic_DNA"/>
</dbReference>
<proteinExistence type="inferred from homology"/>
<reference evidence="2" key="1">
    <citation type="journal article" date="2022" name="Environ. Microbiol.">
        <title>Geoalkalibacter halelectricus SAP #1 sp. nov. possessing extracellular electron transfer and mineral#reducing capabilities from a haloalkaline environment.</title>
        <authorList>
            <person name="Yadav S."/>
            <person name="Singh R."/>
            <person name="Sundharam S.S."/>
            <person name="Chaudhary S."/>
            <person name="Krishnamurthi S."/>
            <person name="Patil S.A."/>
        </authorList>
    </citation>
    <scope>NUCLEOTIDE SEQUENCE</scope>
    <source>
        <strain evidence="2">SAP-1</strain>
    </source>
</reference>
<organism evidence="2 3">
    <name type="scientific">Geoalkalibacter halelectricus</name>
    <dbReference type="NCBI Taxonomy" id="2847045"/>
    <lineage>
        <taxon>Bacteria</taxon>
        <taxon>Pseudomonadati</taxon>
        <taxon>Thermodesulfobacteriota</taxon>
        <taxon>Desulfuromonadia</taxon>
        <taxon>Desulfuromonadales</taxon>
        <taxon>Geoalkalibacteraceae</taxon>
        <taxon>Geoalkalibacter</taxon>
    </lineage>
</organism>
<evidence type="ECO:0000256" key="1">
    <source>
        <dbReference type="ARBA" id="ARBA00008618"/>
    </source>
</evidence>
<dbReference type="RefSeq" id="WP_260747746.1">
    <property type="nucleotide sequence ID" value="NZ_CP092109.1"/>
</dbReference>
<protein>
    <submittedName>
        <fullName evidence="2">Antirestriction protein</fullName>
    </submittedName>
</protein>
<name>A0ABY5ZJS9_9BACT</name>
<evidence type="ECO:0000313" key="3">
    <source>
        <dbReference type="Proteomes" id="UP001060414"/>
    </source>
</evidence>
<evidence type="ECO:0000313" key="2">
    <source>
        <dbReference type="EMBL" id="UWZ79395.1"/>
    </source>
</evidence>
<gene>
    <name evidence="2" type="ORF">L9S41_17185</name>
</gene>
<keyword evidence="3" id="KW-1185">Reference proteome</keyword>
<dbReference type="InterPro" id="IPR004914">
    <property type="entry name" value="Antirestrict"/>
</dbReference>
<sequence length="142" mass="16211">MTTQATTTEMPLICSRVNDADRMNILPRYAGRHFMLLEGLVYKVMGEYSEAYNGGYWIMWELSNGAFYMAPGDQSETYPMSCAGNWYEGTMSADAAGIVACLVAFNRMAWHTREDRFTDLFYALREWAAEHPESAEIFRAID</sequence>
<dbReference type="Gene3D" id="3.30.70.3580">
    <property type="entry name" value="Antirestriction protein"/>
    <property type="match status" value="1"/>
</dbReference>